<organism evidence="2 3">
    <name type="scientific">Lentibacter algarum</name>
    <dbReference type="NCBI Taxonomy" id="576131"/>
    <lineage>
        <taxon>Bacteria</taxon>
        <taxon>Pseudomonadati</taxon>
        <taxon>Pseudomonadota</taxon>
        <taxon>Alphaproteobacteria</taxon>
        <taxon>Rhodobacterales</taxon>
        <taxon>Roseobacteraceae</taxon>
        <taxon>Lentibacter</taxon>
    </lineage>
</organism>
<reference evidence="2 3" key="1">
    <citation type="submission" date="2016-10" db="EMBL/GenBank/DDBJ databases">
        <authorList>
            <person name="de Groot N.N."/>
        </authorList>
    </citation>
    <scope>NUCLEOTIDE SEQUENCE [LARGE SCALE GENOMIC DNA]</scope>
    <source>
        <strain evidence="2 3">DSM 24677</strain>
    </source>
</reference>
<dbReference type="STRING" id="576131.SAMN05444486_10124"/>
<dbReference type="GeneID" id="78122839"/>
<dbReference type="AlphaFoldDB" id="A0A1H3GVF0"/>
<protein>
    <submittedName>
        <fullName evidence="2">Hint domain-containing protein</fullName>
    </submittedName>
</protein>
<dbReference type="SUPFAM" id="SSF51294">
    <property type="entry name" value="Hedgehog/intein (Hint) domain"/>
    <property type="match status" value="1"/>
</dbReference>
<proteinExistence type="predicted"/>
<sequence length="415" mass="43986">MATVGYYSMTAGQGQASQVDEITNNGDTAVNVTIPNATQLASLDSLYVVNPSNSGFGAEYMNNLGAIAAAVNSGMNLVIFDRAVTNAQTILPGTGSTITAVRDFASGSDVNVAAGAPTSFTNGANGVIDDSTFDGGTYSNHGYVELSSLPPGATALLTTSDPTHIVAFTYPVGSGNVFYSTMPIDFYTGQNNAAISPADIFTLFTNTQQTVMCFAAGTMIETLLGQRAVEDLRIGSAVQIHDGRVERIRWISASKISASDLKGNPKLRPVRITAGALGNGLPTRDLLVSRQHRMLVRSRVAERMFGAREALISAIKLTALPGIYVDESVEDVEYFHILFDQHEIILAEGAASESLFTGPEALKSVPTKARAELMQLFPNLTRLDYKATSAAHIPSAKLQTALVARHLKNAKAVFA</sequence>
<feature type="domain" description="Hedgehog/Intein (Hint)" evidence="1">
    <location>
        <begin position="212"/>
        <end position="358"/>
    </location>
</feature>
<keyword evidence="3" id="KW-1185">Reference proteome</keyword>
<accession>A0A1H3GVF0</accession>
<evidence type="ECO:0000313" key="2">
    <source>
        <dbReference type="EMBL" id="SDY06484.1"/>
    </source>
</evidence>
<dbReference type="InterPro" id="IPR028992">
    <property type="entry name" value="Hedgehog/Intein_dom"/>
</dbReference>
<dbReference type="InterPro" id="IPR036844">
    <property type="entry name" value="Hint_dom_sf"/>
</dbReference>
<evidence type="ECO:0000259" key="1">
    <source>
        <dbReference type="Pfam" id="PF13403"/>
    </source>
</evidence>
<dbReference type="Pfam" id="PF13403">
    <property type="entry name" value="Hint_2"/>
    <property type="match status" value="1"/>
</dbReference>
<evidence type="ECO:0000313" key="3">
    <source>
        <dbReference type="Proteomes" id="UP000199026"/>
    </source>
</evidence>
<name>A0A1H3GVF0_9RHOB</name>
<dbReference type="RefSeq" id="WP_245724318.1">
    <property type="nucleotide sequence ID" value="NZ_CANMFH010000012.1"/>
</dbReference>
<dbReference type="EMBL" id="FNPR01000001">
    <property type="protein sequence ID" value="SDY06484.1"/>
    <property type="molecule type" value="Genomic_DNA"/>
</dbReference>
<dbReference type="Proteomes" id="UP000199026">
    <property type="component" value="Unassembled WGS sequence"/>
</dbReference>
<gene>
    <name evidence="2" type="ORF">SAMN05444486_10124</name>
</gene>